<dbReference type="RefSeq" id="WP_058942544.1">
    <property type="nucleotide sequence ID" value="NZ_LNSV01000030.1"/>
</dbReference>
<feature type="domain" description="Major facilitator superfamily (MFS) profile" evidence="8">
    <location>
        <begin position="22"/>
        <end position="424"/>
    </location>
</feature>
<dbReference type="PANTHER" id="PTHR23517:SF2">
    <property type="entry name" value="MULTIDRUG RESISTANCE PROTEIN MDTH"/>
    <property type="match status" value="1"/>
</dbReference>
<dbReference type="Proteomes" id="UP000054011">
    <property type="component" value="Unassembled WGS sequence"/>
</dbReference>
<dbReference type="Pfam" id="PF07690">
    <property type="entry name" value="MFS_1"/>
    <property type="match status" value="1"/>
</dbReference>
<evidence type="ECO:0000256" key="5">
    <source>
        <dbReference type="ARBA" id="ARBA00022989"/>
    </source>
</evidence>
<dbReference type="OrthoDB" id="3237211at2"/>
<feature type="transmembrane region" description="Helical" evidence="7">
    <location>
        <begin position="21"/>
        <end position="47"/>
    </location>
</feature>
<dbReference type="InterPro" id="IPR050171">
    <property type="entry name" value="MFS_Transporters"/>
</dbReference>
<dbReference type="GO" id="GO:0005886">
    <property type="term" value="C:plasma membrane"/>
    <property type="evidence" value="ECO:0007669"/>
    <property type="project" value="UniProtKB-SubCell"/>
</dbReference>
<evidence type="ECO:0000256" key="2">
    <source>
        <dbReference type="ARBA" id="ARBA00022448"/>
    </source>
</evidence>
<feature type="transmembrane region" description="Helical" evidence="7">
    <location>
        <begin position="159"/>
        <end position="177"/>
    </location>
</feature>
<evidence type="ECO:0000256" key="7">
    <source>
        <dbReference type="SAM" id="Phobius"/>
    </source>
</evidence>
<dbReference type="EMBL" id="LNSV01000030">
    <property type="protein sequence ID" value="KUH38188.1"/>
    <property type="molecule type" value="Genomic_DNA"/>
</dbReference>
<protein>
    <recommendedName>
        <fullName evidence="8">Major facilitator superfamily (MFS) profile domain-containing protein</fullName>
    </recommendedName>
</protein>
<feature type="transmembrane region" description="Helical" evidence="7">
    <location>
        <begin position="312"/>
        <end position="329"/>
    </location>
</feature>
<dbReference type="PROSITE" id="PS00216">
    <property type="entry name" value="SUGAR_TRANSPORT_1"/>
    <property type="match status" value="1"/>
</dbReference>
<reference evidence="9 10" key="1">
    <citation type="submission" date="2015-11" db="EMBL/GenBank/DDBJ databases">
        <title>Genome-wide analysis reveals the secondary metabolome in Streptomyces kanasensis ZX01.</title>
        <authorList>
            <person name="Zhang G."/>
            <person name="Han L."/>
            <person name="Feng J."/>
            <person name="Zhang X."/>
        </authorList>
    </citation>
    <scope>NUCLEOTIDE SEQUENCE [LARGE SCALE GENOMIC DNA]</scope>
    <source>
        <strain evidence="9 10">ZX01</strain>
    </source>
</reference>
<evidence type="ECO:0000256" key="1">
    <source>
        <dbReference type="ARBA" id="ARBA00004651"/>
    </source>
</evidence>
<dbReference type="SUPFAM" id="SSF103473">
    <property type="entry name" value="MFS general substrate transporter"/>
    <property type="match status" value="1"/>
</dbReference>
<feature type="transmembrane region" description="Helical" evidence="7">
    <location>
        <begin position="279"/>
        <end position="300"/>
    </location>
</feature>
<evidence type="ECO:0000313" key="10">
    <source>
        <dbReference type="Proteomes" id="UP000054011"/>
    </source>
</evidence>
<evidence type="ECO:0000256" key="3">
    <source>
        <dbReference type="ARBA" id="ARBA00022475"/>
    </source>
</evidence>
<name>A0A100Y5U2_9ACTN</name>
<feature type="transmembrane region" description="Helical" evidence="7">
    <location>
        <begin position="88"/>
        <end position="110"/>
    </location>
</feature>
<comment type="caution">
    <text evidence="9">The sequence shown here is derived from an EMBL/GenBank/DDBJ whole genome shotgun (WGS) entry which is preliminary data.</text>
</comment>
<dbReference type="Gene3D" id="1.20.1250.20">
    <property type="entry name" value="MFS general substrate transporter like domains"/>
    <property type="match status" value="2"/>
</dbReference>
<dbReference type="InterPro" id="IPR005829">
    <property type="entry name" value="Sugar_transporter_CS"/>
</dbReference>
<accession>A0A100Y5U2</accession>
<keyword evidence="5 7" id="KW-1133">Transmembrane helix</keyword>
<feature type="transmembrane region" description="Helical" evidence="7">
    <location>
        <begin position="53"/>
        <end position="76"/>
    </location>
</feature>
<keyword evidence="6 7" id="KW-0472">Membrane</keyword>
<feature type="transmembrane region" description="Helical" evidence="7">
    <location>
        <begin position="371"/>
        <end position="394"/>
    </location>
</feature>
<dbReference type="InterPro" id="IPR011701">
    <property type="entry name" value="MFS"/>
</dbReference>
<dbReference type="PANTHER" id="PTHR23517">
    <property type="entry name" value="RESISTANCE PROTEIN MDTM, PUTATIVE-RELATED-RELATED"/>
    <property type="match status" value="1"/>
</dbReference>
<evidence type="ECO:0000313" key="9">
    <source>
        <dbReference type="EMBL" id="KUH38188.1"/>
    </source>
</evidence>
<feature type="transmembrane region" description="Helical" evidence="7">
    <location>
        <begin position="183"/>
        <end position="202"/>
    </location>
</feature>
<feature type="transmembrane region" description="Helical" evidence="7">
    <location>
        <begin position="400"/>
        <end position="420"/>
    </location>
</feature>
<dbReference type="STRING" id="936756.ATE80_14035"/>
<sequence>MSGETRREKRRRDFAAYRHPIVAVTMASTFFLKLVSYLCIPFMTIFLSRNADLPAHVIGLLVGLNQIGSLTAGFFSGVLADRIGRRRILLVGLFGTALVFGLLFAVATYLRQSLAFPVLFGVLNVSYGVMSAFFWPVTQVVMADSLPKEQRPVLFRHRYVLTNTAVAVGPPTGAFLGLASDRLAFVIAGGCYLLFALAYAWLGRGTEYGAPVPTPAASAPAAGAKAAGDRRSFTGALRVLAADRAFRSLTVSMILFTLAYCQIESNLSRIVSTGFPDGIRFFAVLLTVNAVAVIALQPLASRAAERLGPRRTLLTGNALFAVVCLLFPLTGSGRAALVALVVLISLAEVLVVPTVSVVVDELAPPDLRGTYFGAATLRNLGLGLGPAAGGLVLTLFPRELLFVFMGLCAAAAWAVIHFTLRENAGAHPGPASEPV</sequence>
<keyword evidence="4 7" id="KW-0812">Transmembrane</keyword>
<feature type="transmembrane region" description="Helical" evidence="7">
    <location>
        <begin position="335"/>
        <end position="359"/>
    </location>
</feature>
<dbReference type="GO" id="GO:0022857">
    <property type="term" value="F:transmembrane transporter activity"/>
    <property type="evidence" value="ECO:0007669"/>
    <property type="project" value="InterPro"/>
</dbReference>
<gene>
    <name evidence="9" type="ORF">ATE80_14035</name>
</gene>
<dbReference type="InterPro" id="IPR036259">
    <property type="entry name" value="MFS_trans_sf"/>
</dbReference>
<dbReference type="PROSITE" id="PS50850">
    <property type="entry name" value="MFS"/>
    <property type="match status" value="1"/>
</dbReference>
<proteinExistence type="predicted"/>
<evidence type="ECO:0000256" key="4">
    <source>
        <dbReference type="ARBA" id="ARBA00022692"/>
    </source>
</evidence>
<feature type="transmembrane region" description="Helical" evidence="7">
    <location>
        <begin position="116"/>
        <end position="138"/>
    </location>
</feature>
<comment type="subcellular location">
    <subcellularLocation>
        <location evidence="1">Cell membrane</location>
        <topology evidence="1">Multi-pass membrane protein</topology>
    </subcellularLocation>
</comment>
<dbReference type="AlphaFoldDB" id="A0A100Y5U2"/>
<evidence type="ECO:0000256" key="6">
    <source>
        <dbReference type="ARBA" id="ARBA00023136"/>
    </source>
</evidence>
<organism evidence="9 10">
    <name type="scientific">Streptomyces kanasensis</name>
    <dbReference type="NCBI Taxonomy" id="936756"/>
    <lineage>
        <taxon>Bacteria</taxon>
        <taxon>Bacillati</taxon>
        <taxon>Actinomycetota</taxon>
        <taxon>Actinomycetes</taxon>
        <taxon>Kitasatosporales</taxon>
        <taxon>Streptomycetaceae</taxon>
        <taxon>Streptomyces</taxon>
    </lineage>
</organism>
<evidence type="ECO:0000259" key="8">
    <source>
        <dbReference type="PROSITE" id="PS50850"/>
    </source>
</evidence>
<dbReference type="InterPro" id="IPR020846">
    <property type="entry name" value="MFS_dom"/>
</dbReference>
<keyword evidence="2" id="KW-0813">Transport</keyword>
<keyword evidence="3" id="KW-1003">Cell membrane</keyword>
<keyword evidence="10" id="KW-1185">Reference proteome</keyword>